<dbReference type="HOGENOM" id="CLU_157667_2_1_1"/>
<dbReference type="AlphaFoldDB" id="A0A067PMG1"/>
<name>A0A067PMG1_9AGAM</name>
<accession>A0A067PMG1</accession>
<evidence type="ECO:0000313" key="1">
    <source>
        <dbReference type="EMBL" id="KDQ51511.1"/>
    </source>
</evidence>
<dbReference type="InParanoid" id="A0A067PMG1"/>
<dbReference type="OrthoDB" id="3264327at2759"/>
<evidence type="ECO:0000313" key="2">
    <source>
        <dbReference type="Proteomes" id="UP000027265"/>
    </source>
</evidence>
<dbReference type="EMBL" id="KL197747">
    <property type="protein sequence ID" value="KDQ51511.1"/>
    <property type="molecule type" value="Genomic_DNA"/>
</dbReference>
<sequence>QDITCVVNVQHDCISSRCTTTAQQAIMIKRTKSIKTRTVVAHMDSPHYVVNMLSLHNHTLIRKALPSSLLTLPAFFLNRV</sequence>
<keyword evidence="2" id="KW-1185">Reference proteome</keyword>
<feature type="non-terminal residue" evidence="1">
    <location>
        <position position="1"/>
    </location>
</feature>
<gene>
    <name evidence="1" type="ORF">JAAARDRAFT_139991</name>
</gene>
<organism evidence="1 2">
    <name type="scientific">Jaapia argillacea MUCL 33604</name>
    <dbReference type="NCBI Taxonomy" id="933084"/>
    <lineage>
        <taxon>Eukaryota</taxon>
        <taxon>Fungi</taxon>
        <taxon>Dikarya</taxon>
        <taxon>Basidiomycota</taxon>
        <taxon>Agaricomycotina</taxon>
        <taxon>Agaricomycetes</taxon>
        <taxon>Agaricomycetidae</taxon>
        <taxon>Jaapiales</taxon>
        <taxon>Jaapiaceae</taxon>
        <taxon>Jaapia</taxon>
    </lineage>
</organism>
<dbReference type="Proteomes" id="UP000027265">
    <property type="component" value="Unassembled WGS sequence"/>
</dbReference>
<protein>
    <submittedName>
        <fullName evidence="1">Uncharacterized protein</fullName>
    </submittedName>
</protein>
<proteinExistence type="predicted"/>
<reference evidence="2" key="1">
    <citation type="journal article" date="2014" name="Proc. Natl. Acad. Sci. U.S.A.">
        <title>Extensive sampling of basidiomycete genomes demonstrates inadequacy of the white-rot/brown-rot paradigm for wood decay fungi.</title>
        <authorList>
            <person name="Riley R."/>
            <person name="Salamov A.A."/>
            <person name="Brown D.W."/>
            <person name="Nagy L.G."/>
            <person name="Floudas D."/>
            <person name="Held B.W."/>
            <person name="Levasseur A."/>
            <person name="Lombard V."/>
            <person name="Morin E."/>
            <person name="Otillar R."/>
            <person name="Lindquist E.A."/>
            <person name="Sun H."/>
            <person name="LaButti K.M."/>
            <person name="Schmutz J."/>
            <person name="Jabbour D."/>
            <person name="Luo H."/>
            <person name="Baker S.E."/>
            <person name="Pisabarro A.G."/>
            <person name="Walton J.D."/>
            <person name="Blanchette R.A."/>
            <person name="Henrissat B."/>
            <person name="Martin F."/>
            <person name="Cullen D."/>
            <person name="Hibbett D.S."/>
            <person name="Grigoriev I.V."/>
        </authorList>
    </citation>
    <scope>NUCLEOTIDE SEQUENCE [LARGE SCALE GENOMIC DNA]</scope>
    <source>
        <strain evidence="2">MUCL 33604</strain>
    </source>
</reference>